<dbReference type="InterPro" id="IPR023214">
    <property type="entry name" value="HAD_sf"/>
</dbReference>
<dbReference type="Proteomes" id="UP000504637">
    <property type="component" value="Unplaced"/>
</dbReference>
<dbReference type="PANTHER" id="PTHR46191">
    <property type="match status" value="1"/>
</dbReference>
<dbReference type="InterPro" id="IPR044924">
    <property type="entry name" value="HAD-SF_hydro_IA_REG-2-like_cap"/>
</dbReference>
<dbReference type="InterPro" id="IPR051828">
    <property type="entry name" value="HAD-like_hydrolase_domain"/>
</dbReference>
<protein>
    <submittedName>
        <fullName evidence="2">HAD-like protein</fullName>
    </submittedName>
</protein>
<reference evidence="2" key="2">
    <citation type="submission" date="2020-04" db="EMBL/GenBank/DDBJ databases">
        <authorList>
            <consortium name="NCBI Genome Project"/>
        </authorList>
    </citation>
    <scope>NUCLEOTIDE SEQUENCE</scope>
    <source>
        <strain evidence="2">CBS 342.82</strain>
    </source>
</reference>
<organism evidence="2">
    <name type="scientific">Dissoconium aciculare CBS 342.82</name>
    <dbReference type="NCBI Taxonomy" id="1314786"/>
    <lineage>
        <taxon>Eukaryota</taxon>
        <taxon>Fungi</taxon>
        <taxon>Dikarya</taxon>
        <taxon>Ascomycota</taxon>
        <taxon>Pezizomycotina</taxon>
        <taxon>Dothideomycetes</taxon>
        <taxon>Dothideomycetidae</taxon>
        <taxon>Mycosphaerellales</taxon>
        <taxon>Dissoconiaceae</taxon>
        <taxon>Dissoconium</taxon>
    </lineage>
</organism>
<dbReference type="Pfam" id="PF13242">
    <property type="entry name" value="Hydrolase_like"/>
    <property type="match status" value="1"/>
</dbReference>
<dbReference type="RefSeq" id="XP_033463455.1">
    <property type="nucleotide sequence ID" value="XM_033598929.1"/>
</dbReference>
<accession>A0A6J3MFI8</accession>
<name>A0A6J3MFI8_9PEZI</name>
<dbReference type="Gene3D" id="3.40.50.1000">
    <property type="entry name" value="HAD superfamily/HAD-like"/>
    <property type="match status" value="1"/>
</dbReference>
<sequence length="297" mass="33304">MMSRRNTLLLCFDAFGTLFKPRAPIHRQYDEIAKSLGMRGFDAEDIQRTFKTAFKQESKRNPNYGKANGLNAELWWTNVIQNTFRPLTVPDSELPRELVPRLLNRFRSGDGYTLFPDVEVLLNKFRAYAKKNNASLVVGVITNSDDRVPDILTSLGMRVGSLRFGTGPTTTGGSEINDVDFAVMSYDVGHEKPNKRIFEAAQGLVSEVLKCRDGDTGHKFDRPMWPALYIGDDYGCDVIGARNAGWKAILVDREVAAGRDQIERLNDQPSNDLFEILAKTDAVTCNSLAHLAQWVPE</sequence>
<keyword evidence="1" id="KW-1185">Reference proteome</keyword>
<dbReference type="InterPro" id="IPR036412">
    <property type="entry name" value="HAD-like_sf"/>
</dbReference>
<evidence type="ECO:0000313" key="1">
    <source>
        <dbReference type="Proteomes" id="UP000504637"/>
    </source>
</evidence>
<dbReference type="PANTHER" id="PTHR46191:SF2">
    <property type="entry name" value="HALOACID DEHALOGENASE-LIKE HYDROLASE DOMAIN-CONTAINING PROTEIN 3"/>
    <property type="match status" value="1"/>
</dbReference>
<dbReference type="GO" id="GO:0005634">
    <property type="term" value="C:nucleus"/>
    <property type="evidence" value="ECO:0007669"/>
    <property type="project" value="TreeGrafter"/>
</dbReference>
<gene>
    <name evidence="2" type="ORF">K489DRAFT_115534</name>
</gene>
<proteinExistence type="predicted"/>
<dbReference type="Gene3D" id="1.10.150.720">
    <property type="entry name" value="Haloacid dehalogenase-like hydrolase"/>
    <property type="match status" value="1"/>
</dbReference>
<evidence type="ECO:0000313" key="2">
    <source>
        <dbReference type="RefSeq" id="XP_033463455.1"/>
    </source>
</evidence>
<reference evidence="2" key="3">
    <citation type="submission" date="2025-08" db="UniProtKB">
        <authorList>
            <consortium name="RefSeq"/>
        </authorList>
    </citation>
    <scope>IDENTIFICATION</scope>
    <source>
        <strain evidence="2">CBS 342.82</strain>
    </source>
</reference>
<dbReference type="SUPFAM" id="SSF56784">
    <property type="entry name" value="HAD-like"/>
    <property type="match status" value="1"/>
</dbReference>
<dbReference type="GeneID" id="54356728"/>
<dbReference type="AlphaFoldDB" id="A0A6J3MFI8"/>
<reference evidence="2" key="1">
    <citation type="submission" date="2020-01" db="EMBL/GenBank/DDBJ databases">
        <authorList>
            <consortium name="DOE Joint Genome Institute"/>
            <person name="Haridas S."/>
            <person name="Albert R."/>
            <person name="Binder M."/>
            <person name="Bloem J."/>
            <person name="Labutti K."/>
            <person name="Salamov A."/>
            <person name="Andreopoulos B."/>
            <person name="Baker S.E."/>
            <person name="Barry K."/>
            <person name="Bills G."/>
            <person name="Bluhm B.H."/>
            <person name="Cannon C."/>
            <person name="Castanera R."/>
            <person name="Culley D.E."/>
            <person name="Daum C."/>
            <person name="Ezra D."/>
            <person name="Gonzalez J.B."/>
            <person name="Henrissat B."/>
            <person name="Kuo A."/>
            <person name="Liang C."/>
            <person name="Lipzen A."/>
            <person name="Lutzoni F."/>
            <person name="Magnuson J."/>
            <person name="Mondo S."/>
            <person name="Nolan M."/>
            <person name="Ohm R."/>
            <person name="Pangilinan J."/>
            <person name="Park H.-J."/>
            <person name="Ramirez L."/>
            <person name="Alfaro M."/>
            <person name="Sun H."/>
            <person name="Tritt A."/>
            <person name="Yoshinaga Y."/>
            <person name="Zwiers L.-H."/>
            <person name="Turgeon B.G."/>
            <person name="Goodwin S.B."/>
            <person name="Spatafora J.W."/>
            <person name="Crous P.W."/>
            <person name="Grigoriev I.V."/>
        </authorList>
    </citation>
    <scope>NUCLEOTIDE SEQUENCE</scope>
    <source>
        <strain evidence="2">CBS 342.82</strain>
    </source>
</reference>
<dbReference type="OrthoDB" id="444127at2759"/>